<dbReference type="Gene3D" id="3.40.1360.10">
    <property type="match status" value="1"/>
</dbReference>
<dbReference type="Proteomes" id="UP000289269">
    <property type="component" value="Unassembled WGS sequence"/>
</dbReference>
<evidence type="ECO:0000313" key="16">
    <source>
        <dbReference type="Proteomes" id="UP000289269"/>
    </source>
</evidence>
<dbReference type="Gene3D" id="3.90.980.10">
    <property type="entry name" value="DNA primase, catalytic core, N-terminal domain"/>
    <property type="match status" value="1"/>
</dbReference>
<keyword evidence="7" id="KW-0863">Zinc-finger</keyword>
<dbReference type="NCBIfam" id="TIGR01391">
    <property type="entry name" value="dnaG"/>
    <property type="match status" value="1"/>
</dbReference>
<dbReference type="SUPFAM" id="SSF56731">
    <property type="entry name" value="DNA primase core"/>
    <property type="match status" value="1"/>
</dbReference>
<comment type="caution">
    <text evidence="15">The sequence shown here is derived from an EMBL/GenBank/DDBJ whole genome shotgun (WGS) entry which is preliminary data.</text>
</comment>
<dbReference type="EMBL" id="SCKW01000023">
    <property type="protein sequence ID" value="RWZ79003.1"/>
    <property type="molecule type" value="Genomic_DNA"/>
</dbReference>
<keyword evidence="11 12" id="KW-0804">Transcription</keyword>
<dbReference type="EC" id="2.7.7.101" evidence="12"/>
<dbReference type="SMART" id="SM00400">
    <property type="entry name" value="ZnF_CHCC"/>
    <property type="match status" value="1"/>
</dbReference>
<keyword evidence="5 12" id="KW-0235">DNA replication</keyword>
<feature type="domain" description="Toprim" evidence="14">
    <location>
        <begin position="259"/>
        <end position="340"/>
    </location>
</feature>
<evidence type="ECO:0000256" key="8">
    <source>
        <dbReference type="ARBA" id="ARBA00022833"/>
    </source>
</evidence>
<evidence type="ECO:0000256" key="7">
    <source>
        <dbReference type="ARBA" id="ARBA00022771"/>
    </source>
</evidence>
<organism evidence="15 16">
    <name type="scientific">Candidatus Chaera renei</name>
    <dbReference type="NCBI Taxonomy" id="2506947"/>
    <lineage>
        <taxon>Bacteria</taxon>
        <taxon>Candidatus Saccharimonadota</taxon>
        <taxon>Candidatus Saccharimonadia</taxon>
        <taxon>Candidatus Saccharimonadales</taxon>
        <taxon>Candidatus Saccharimonadaceae</taxon>
        <taxon>Candidatus Chaera</taxon>
    </lineage>
</organism>
<keyword evidence="16" id="KW-1185">Reference proteome</keyword>
<evidence type="ECO:0000256" key="11">
    <source>
        <dbReference type="ARBA" id="ARBA00023163"/>
    </source>
</evidence>
<dbReference type="SMART" id="SM00493">
    <property type="entry name" value="TOPRIM"/>
    <property type="match status" value="1"/>
</dbReference>
<dbReference type="Pfam" id="PF01807">
    <property type="entry name" value="Zn_ribbon_DnaG"/>
    <property type="match status" value="1"/>
</dbReference>
<dbReference type="Pfam" id="PF08275">
    <property type="entry name" value="DNAG_N"/>
    <property type="match status" value="1"/>
</dbReference>
<dbReference type="PROSITE" id="PS50880">
    <property type="entry name" value="TOPRIM"/>
    <property type="match status" value="1"/>
</dbReference>
<dbReference type="InterPro" id="IPR037068">
    <property type="entry name" value="DNA_primase_core_N_sf"/>
</dbReference>
<dbReference type="InterPro" id="IPR050219">
    <property type="entry name" value="DnaG_primase"/>
</dbReference>
<dbReference type="HAMAP" id="MF_00974">
    <property type="entry name" value="DNA_primase_DnaG"/>
    <property type="match status" value="1"/>
</dbReference>
<keyword evidence="9" id="KW-0460">Magnesium</keyword>
<dbReference type="FunFam" id="3.40.1360.10:FF:000002">
    <property type="entry name" value="DNA primase"/>
    <property type="match status" value="1"/>
</dbReference>
<dbReference type="PANTHER" id="PTHR30313:SF2">
    <property type="entry name" value="DNA PRIMASE"/>
    <property type="match status" value="1"/>
</dbReference>
<dbReference type="InterPro" id="IPR019475">
    <property type="entry name" value="DNA_primase_DnaB-bd"/>
</dbReference>
<dbReference type="AlphaFoldDB" id="A0A4Q0AIF6"/>
<protein>
    <recommendedName>
        <fullName evidence="12 13">DNA primase</fullName>
        <ecNumber evidence="12">2.7.7.101</ecNumber>
    </recommendedName>
</protein>
<dbReference type="Gene3D" id="3.90.580.10">
    <property type="entry name" value="Zinc finger, CHC2-type domain"/>
    <property type="match status" value="1"/>
</dbReference>
<dbReference type="InterPro" id="IPR030846">
    <property type="entry name" value="DnaG_bac"/>
</dbReference>
<accession>A0A4Q0AIF6</accession>
<comment type="similarity">
    <text evidence="12 13">Belongs to the DnaG primase family.</text>
</comment>
<dbReference type="Pfam" id="PF13155">
    <property type="entry name" value="Toprim_2"/>
    <property type="match status" value="1"/>
</dbReference>
<dbReference type="GO" id="GO:0003899">
    <property type="term" value="F:DNA-directed RNA polymerase activity"/>
    <property type="evidence" value="ECO:0007669"/>
    <property type="project" value="UniProtKB-UniRule"/>
</dbReference>
<dbReference type="FunFam" id="3.90.580.10:FF:000001">
    <property type="entry name" value="DNA primase"/>
    <property type="match status" value="1"/>
</dbReference>
<dbReference type="GO" id="GO:0006269">
    <property type="term" value="P:DNA replication, synthesis of primer"/>
    <property type="evidence" value="ECO:0007669"/>
    <property type="project" value="UniProtKB-UniRule"/>
</dbReference>
<dbReference type="GO" id="GO:0000428">
    <property type="term" value="C:DNA-directed RNA polymerase complex"/>
    <property type="evidence" value="ECO:0007669"/>
    <property type="project" value="UniProtKB-KW"/>
</dbReference>
<dbReference type="GO" id="GO:0003677">
    <property type="term" value="F:DNA binding"/>
    <property type="evidence" value="ECO:0007669"/>
    <property type="project" value="UniProtKB-KW"/>
</dbReference>
<comment type="cofactor">
    <cofactor evidence="13">
        <name>Zn(2+)</name>
        <dbReference type="ChEBI" id="CHEBI:29105"/>
    </cofactor>
    <text evidence="13">Binds 1 zinc ion per monomer.</text>
</comment>
<dbReference type="CDD" id="cd03364">
    <property type="entry name" value="TOPRIM_DnaG_primases"/>
    <property type="match status" value="1"/>
</dbReference>
<dbReference type="PIRSF" id="PIRSF002811">
    <property type="entry name" value="DnaG"/>
    <property type="match status" value="1"/>
</dbReference>
<dbReference type="Pfam" id="PF10410">
    <property type="entry name" value="DnaB_bind"/>
    <property type="match status" value="1"/>
</dbReference>
<evidence type="ECO:0000256" key="1">
    <source>
        <dbReference type="ARBA" id="ARBA00022478"/>
    </source>
</evidence>
<dbReference type="GO" id="GO:1990077">
    <property type="term" value="C:primosome complex"/>
    <property type="evidence" value="ECO:0007669"/>
    <property type="project" value="UniProtKB-KW"/>
</dbReference>
<keyword evidence="3 12" id="KW-0808">Transferase</keyword>
<comment type="function">
    <text evidence="12 13">RNA polymerase that catalyzes the synthesis of short RNA molecules used as primers for DNA polymerase during DNA replication.</text>
</comment>
<dbReference type="SUPFAM" id="SSF57783">
    <property type="entry name" value="Zinc beta-ribbon"/>
    <property type="match status" value="1"/>
</dbReference>
<dbReference type="InterPro" id="IPR013264">
    <property type="entry name" value="DNAG_N"/>
</dbReference>
<evidence type="ECO:0000256" key="4">
    <source>
        <dbReference type="ARBA" id="ARBA00022695"/>
    </source>
</evidence>
<evidence type="ECO:0000259" key="14">
    <source>
        <dbReference type="PROSITE" id="PS50880"/>
    </source>
</evidence>
<dbReference type="InterPro" id="IPR034151">
    <property type="entry name" value="TOPRIM_DnaG_bac"/>
</dbReference>
<evidence type="ECO:0000256" key="12">
    <source>
        <dbReference type="HAMAP-Rule" id="MF_00974"/>
    </source>
</evidence>
<gene>
    <name evidence="12" type="primary">dnaG</name>
    <name evidence="15" type="ORF">EOT04_02450</name>
</gene>
<keyword evidence="1 12" id="KW-0240">DNA-directed RNA polymerase</keyword>
<dbReference type="PANTHER" id="PTHR30313">
    <property type="entry name" value="DNA PRIMASE"/>
    <property type="match status" value="1"/>
</dbReference>
<comment type="caution">
    <text evidence="12">Lacks conserved residue(s) required for the propagation of feature annotation.</text>
</comment>
<keyword evidence="4 12" id="KW-0548">Nucleotidyltransferase</keyword>
<dbReference type="GO" id="GO:0008270">
    <property type="term" value="F:zinc ion binding"/>
    <property type="evidence" value="ECO:0007669"/>
    <property type="project" value="UniProtKB-KW"/>
</dbReference>
<evidence type="ECO:0000256" key="13">
    <source>
        <dbReference type="PIRNR" id="PIRNR002811"/>
    </source>
</evidence>
<dbReference type="InterPro" id="IPR006171">
    <property type="entry name" value="TOPRIM_dom"/>
</dbReference>
<proteinExistence type="inferred from homology"/>
<sequence>MYNKTNMQDAKEEIRSRLNIEDVVGEYVPLKKAGRNFKALSPFTNERTPSFYVSPEKQIWHDFSSGKGGDVYSFVMEVEGLDFRGALELLARKAGVDLGLYGGAPDGRLAQKKRRLLKLLDLAATYYQQSLVKNRRAQEYVFKKRGLNKPAVAAFRIGYAPMASDGLARALAKLGYKAQEMQEAGLVSLRRGRPVDMFRGRMMLPLYDFAGQVVGFTARLISDEPEAPKYINTPKTLLYDKGRQVFGLHLAKEAIRKTSKAVVVEGNLDVVSSFQFGVKNVVAAAGTALTEHHLKTLARLTTDVVLAFDADEAGLKATERAIDLAQRSGVNLSVASLPAGAKDPDELVRRDPAAWQAAIDGAEPAVDWTINLYKRLYDLGTAAGKRELTGRALNLINKLADPVEQEHYRKALADLTGASLEALDAKAVKLDAAPPRRLKAVKTPAAPAAAPEQAYQDSLLALALEDTGSREALRNVSPEELTGQQRQAVLRYLKNHPKKIIESAPTALQSYDTYVKILLLYGETRYAAWSSRDKYFEAVELVNKLKKDQKHAKKQQLDHQLRDAQERGDAPEVRRLIKQLNAIIKEFKDADK</sequence>
<dbReference type="InterPro" id="IPR002694">
    <property type="entry name" value="Znf_CHC2"/>
</dbReference>
<dbReference type="InterPro" id="IPR036977">
    <property type="entry name" value="DNA_primase_Znf_CHC2"/>
</dbReference>
<dbReference type="GO" id="GO:0005737">
    <property type="term" value="C:cytoplasm"/>
    <property type="evidence" value="ECO:0007669"/>
    <property type="project" value="TreeGrafter"/>
</dbReference>
<keyword evidence="6 13" id="KW-0479">Metal-binding</keyword>
<keyword evidence="8 13" id="KW-0862">Zinc</keyword>
<name>A0A4Q0AIF6_9BACT</name>
<evidence type="ECO:0000256" key="2">
    <source>
        <dbReference type="ARBA" id="ARBA00022515"/>
    </source>
</evidence>
<evidence type="ECO:0000256" key="9">
    <source>
        <dbReference type="ARBA" id="ARBA00022842"/>
    </source>
</evidence>
<keyword evidence="2 12" id="KW-0639">Primosome</keyword>
<reference evidence="15" key="1">
    <citation type="submission" date="2019-01" db="EMBL/GenBank/DDBJ databases">
        <title>Genomic signatures and co-occurrence patterns of the ultra-small Saccharimodia (Patescibacteria phylum) suggest a symbiotic lifestyle.</title>
        <authorList>
            <person name="Lemos L."/>
            <person name="Medeiros J."/>
            <person name="Andreote F."/>
            <person name="Fernandes G."/>
            <person name="Varani A."/>
            <person name="Oliveira G."/>
            <person name="Pylro V."/>
        </authorList>
    </citation>
    <scope>NUCLEOTIDE SEQUENCE [LARGE SCALE GENOMIC DNA]</scope>
    <source>
        <strain evidence="15">AMD01</strain>
    </source>
</reference>
<comment type="catalytic activity">
    <reaction evidence="12">
        <text>ssDNA + n NTP = ssDNA/pppN(pN)n-1 hybrid + (n-1) diphosphate.</text>
        <dbReference type="EC" id="2.7.7.101"/>
    </reaction>
</comment>
<evidence type="ECO:0000256" key="6">
    <source>
        <dbReference type="ARBA" id="ARBA00022723"/>
    </source>
</evidence>
<evidence type="ECO:0000256" key="3">
    <source>
        <dbReference type="ARBA" id="ARBA00022679"/>
    </source>
</evidence>
<evidence type="ECO:0000256" key="5">
    <source>
        <dbReference type="ARBA" id="ARBA00022705"/>
    </source>
</evidence>
<evidence type="ECO:0000313" key="15">
    <source>
        <dbReference type="EMBL" id="RWZ79003.1"/>
    </source>
</evidence>
<comment type="subunit">
    <text evidence="12">Monomer. Interacts with DnaB.</text>
</comment>
<keyword evidence="10 12" id="KW-0238">DNA-binding</keyword>
<dbReference type="InterPro" id="IPR006295">
    <property type="entry name" value="DNA_primase_DnaG"/>
</dbReference>
<evidence type="ECO:0000256" key="10">
    <source>
        <dbReference type="ARBA" id="ARBA00023125"/>
    </source>
</evidence>